<dbReference type="Pfam" id="PF00534">
    <property type="entry name" value="Glycos_transf_1"/>
    <property type="match status" value="1"/>
</dbReference>
<dbReference type="InterPro" id="IPR001296">
    <property type="entry name" value="Glyco_trans_1"/>
</dbReference>
<dbReference type="PANTHER" id="PTHR12526">
    <property type="entry name" value="GLYCOSYLTRANSFERASE"/>
    <property type="match status" value="1"/>
</dbReference>
<organism evidence="3 4">
    <name type="scientific">Chitinophaga oryzae</name>
    <dbReference type="NCBI Taxonomy" id="2725414"/>
    <lineage>
        <taxon>Bacteria</taxon>
        <taxon>Pseudomonadati</taxon>
        <taxon>Bacteroidota</taxon>
        <taxon>Chitinophagia</taxon>
        <taxon>Chitinophagales</taxon>
        <taxon>Chitinophagaceae</taxon>
        <taxon>Chitinophaga</taxon>
    </lineage>
</organism>
<dbReference type="Proteomes" id="UP000502421">
    <property type="component" value="Chromosome"/>
</dbReference>
<dbReference type="GO" id="GO:0016757">
    <property type="term" value="F:glycosyltransferase activity"/>
    <property type="evidence" value="ECO:0007669"/>
    <property type="project" value="InterPro"/>
</dbReference>
<evidence type="ECO:0000313" key="4">
    <source>
        <dbReference type="Proteomes" id="UP000502421"/>
    </source>
</evidence>
<protein>
    <submittedName>
        <fullName evidence="3">Glycosyltransferase family 4 protein</fullName>
    </submittedName>
</protein>
<accession>A0AAE6ZLV7</accession>
<evidence type="ECO:0000259" key="2">
    <source>
        <dbReference type="Pfam" id="PF00534"/>
    </source>
</evidence>
<dbReference type="SUPFAM" id="SSF53756">
    <property type="entry name" value="UDP-Glycosyltransferase/glycogen phosphorylase"/>
    <property type="match status" value="1"/>
</dbReference>
<dbReference type="EMBL" id="CP051205">
    <property type="protein sequence ID" value="QJB34105.1"/>
    <property type="molecule type" value="Genomic_DNA"/>
</dbReference>
<sequence length="425" mass="47846">MAKKNVLIFTDCYIYGGSERLMTFLLSNQLLSEQFDLTLAFRNHKSYVDGLNNDLRKWGVNAKTHPVTLLSNTAFFHRISCSRLHPLLKKGIKVPFYLAERIGIYFIFNIFVMLGFLLRRKPDIVHVNNGGYPGARSCNQFVLCCRALGIRSIVYQVNNIAYPAPHIFARWYDRLIGKYVYSFITASSEARSALTSQRNFDPVKIVQIPNTVKLEAATMGRAQILAEARWPEDTFLLVQVAFLTARKGQIYLLRALKEIMDGNHPVLTKKLKVLLVGNGEDEDMLKEYVSENDLQSYVFFAGYRTNSVDFIQACDVFMLPSVTNEDMPLALLAAMNMGKPLISTGFAGILEAVRNGENGILISKSTDEITAQLKSAIIQLFERPDLRILFGAEAQKTFNEKYSEAAYGKALSGLYESSIVTKASY</sequence>
<dbReference type="Gene3D" id="3.40.50.2000">
    <property type="entry name" value="Glycogen Phosphorylase B"/>
    <property type="match status" value="2"/>
</dbReference>
<dbReference type="CDD" id="cd03801">
    <property type="entry name" value="GT4_PimA-like"/>
    <property type="match status" value="1"/>
</dbReference>
<dbReference type="AlphaFoldDB" id="A0AAE6ZLV7"/>
<feature type="transmembrane region" description="Helical" evidence="1">
    <location>
        <begin position="98"/>
        <end position="118"/>
    </location>
</feature>
<reference evidence="4" key="1">
    <citation type="submission" date="2020-04" db="EMBL/GenBank/DDBJ databases">
        <authorList>
            <person name="Kittiwongwattana C."/>
        </authorList>
    </citation>
    <scope>NUCLEOTIDE SEQUENCE [LARGE SCALE GENOMIC DNA]</scope>
    <source>
        <strain evidence="4">1310</strain>
    </source>
</reference>
<dbReference type="KEGG" id="coy:HF329_23575"/>
<proteinExistence type="predicted"/>
<feature type="domain" description="Glycosyl transferase family 1" evidence="2">
    <location>
        <begin position="225"/>
        <end position="396"/>
    </location>
</feature>
<evidence type="ECO:0000256" key="1">
    <source>
        <dbReference type="SAM" id="Phobius"/>
    </source>
</evidence>
<evidence type="ECO:0000313" key="3">
    <source>
        <dbReference type="EMBL" id="QJB34105.1"/>
    </source>
</evidence>
<gene>
    <name evidence="3" type="ORF">HF329_23575</name>
</gene>
<dbReference type="RefSeq" id="WP_168807843.1">
    <property type="nucleotide sequence ID" value="NZ_CP051205.1"/>
</dbReference>
<name>A0AAE6ZLV7_9BACT</name>
<keyword evidence="1" id="KW-1133">Transmembrane helix</keyword>
<keyword evidence="1" id="KW-0472">Membrane</keyword>
<dbReference type="PANTHER" id="PTHR12526:SF638">
    <property type="entry name" value="SPORE COAT PROTEIN SA"/>
    <property type="match status" value="1"/>
</dbReference>
<keyword evidence="1" id="KW-0812">Transmembrane</keyword>